<dbReference type="Gene3D" id="1.10.238.10">
    <property type="entry name" value="EF-hand"/>
    <property type="match status" value="1"/>
</dbReference>
<dbReference type="EMBL" id="UZAI01019094">
    <property type="protein sequence ID" value="VDP42801.1"/>
    <property type="molecule type" value="Genomic_DNA"/>
</dbReference>
<dbReference type="Pfam" id="PF13499">
    <property type="entry name" value="EF-hand_7"/>
    <property type="match status" value="1"/>
</dbReference>
<dbReference type="InterPro" id="IPR040171">
    <property type="entry name" value="USBP1-like"/>
</dbReference>
<dbReference type="SUPFAM" id="SSF47473">
    <property type="entry name" value="EF-hand"/>
    <property type="match status" value="1"/>
</dbReference>
<name>A0A183N1X9_9TREM</name>
<dbReference type="PROSITE" id="PS50222">
    <property type="entry name" value="EF_HAND_2"/>
    <property type="match status" value="1"/>
</dbReference>
<dbReference type="STRING" id="48269.A0A183N1X9"/>
<gene>
    <name evidence="2" type="ORF">SMRZ_LOCUS22304</name>
</gene>
<evidence type="ECO:0000256" key="1">
    <source>
        <dbReference type="SAM" id="MobiDB-lite"/>
    </source>
</evidence>
<dbReference type="Gene3D" id="1.20.5.170">
    <property type="match status" value="1"/>
</dbReference>
<feature type="region of interest" description="Disordered" evidence="1">
    <location>
        <begin position="369"/>
        <end position="401"/>
    </location>
</feature>
<feature type="region of interest" description="Disordered" evidence="1">
    <location>
        <begin position="431"/>
        <end position="472"/>
    </location>
</feature>
<keyword evidence="3" id="KW-1185">Reference proteome</keyword>
<proteinExistence type="predicted"/>
<dbReference type="PROSITE" id="PS00018">
    <property type="entry name" value="EF_HAND_1"/>
    <property type="match status" value="1"/>
</dbReference>
<sequence length="556" mass="64064">MASNFHDMSDIQCVDQKSSSSTGEEERLRQLFLSCDSNNDGCLDCEDLYNMCKKLNMAECAEEIINTLGANTKGCITFDEFLSCREKVFQMQTEADNIYFSRSGLPHHLNYKQPEFNWPVYTTGKLHTEAKNNRQEVNENSVRKMNENVNLESSASETSLVNSGAEYDSGAQDLCGEPQSLHLLMQRDFPDLYKIIFALPLNSIRNNFENDTMTNEFNLLSVSNMDNSTKDLQNQKLTNAINIRPVDRLSNLPRHIEAESFGIKSKEVESNHFLDNVRHLFECANTLHVQRTAQLRSEIRDLSHRLQGLQTSRDMNYREVQRLQREKEQLRNELTNQVSRYEDRLTELHSVIAELRRRLEHSESNIIHEVEEFEENDGDDDNDNNRNDNDEVNDNNGLINYKSDRKSKLSLLNTFNTNNINDYSTNQYELDKDISGNSDTSVDVIMDGDGDDDDNNNDNVEDVVSPSNDTTNDRLNKSFGIVRHYQQSQSTSHKFLMQTANLTYDQLDHNHELACLVSNNNNNVNREGVSKNYNHDLVSYLIFIIKAILITIHIMY</sequence>
<dbReference type="PANTHER" id="PTHR23347">
    <property type="entry name" value="COLORECTAL MUTANT CANCER PROTEIN MCC PROTEIN -RELATED"/>
    <property type="match status" value="1"/>
</dbReference>
<feature type="compositionally biased region" description="Acidic residues" evidence="1">
    <location>
        <begin position="371"/>
        <end position="382"/>
    </location>
</feature>
<accession>A0A183N1X9</accession>
<dbReference type="SUPFAM" id="SSF57997">
    <property type="entry name" value="Tropomyosin"/>
    <property type="match status" value="1"/>
</dbReference>
<feature type="compositionally biased region" description="Acidic residues" evidence="1">
    <location>
        <begin position="446"/>
        <end position="461"/>
    </location>
</feature>
<protein>
    <submittedName>
        <fullName evidence="2">Uncharacterized protein</fullName>
    </submittedName>
</protein>
<evidence type="ECO:0000313" key="3">
    <source>
        <dbReference type="Proteomes" id="UP000277204"/>
    </source>
</evidence>
<reference evidence="2 3" key="1">
    <citation type="submission" date="2018-11" db="EMBL/GenBank/DDBJ databases">
        <authorList>
            <consortium name="Pathogen Informatics"/>
        </authorList>
    </citation>
    <scope>NUCLEOTIDE SEQUENCE [LARGE SCALE GENOMIC DNA]</scope>
    <source>
        <strain evidence="2 3">Zambia</strain>
    </source>
</reference>
<evidence type="ECO:0000313" key="2">
    <source>
        <dbReference type="EMBL" id="VDP42801.1"/>
    </source>
</evidence>
<organism evidence="2 3">
    <name type="scientific">Schistosoma margrebowiei</name>
    <dbReference type="NCBI Taxonomy" id="48269"/>
    <lineage>
        <taxon>Eukaryota</taxon>
        <taxon>Metazoa</taxon>
        <taxon>Spiralia</taxon>
        <taxon>Lophotrochozoa</taxon>
        <taxon>Platyhelminthes</taxon>
        <taxon>Trematoda</taxon>
        <taxon>Digenea</taxon>
        <taxon>Strigeidida</taxon>
        <taxon>Schistosomatoidea</taxon>
        <taxon>Schistosomatidae</taxon>
        <taxon>Schistosoma</taxon>
    </lineage>
</organism>
<dbReference type="InterPro" id="IPR011992">
    <property type="entry name" value="EF-hand-dom_pair"/>
</dbReference>
<dbReference type="InterPro" id="IPR018247">
    <property type="entry name" value="EF_Hand_1_Ca_BS"/>
</dbReference>
<dbReference type="InterPro" id="IPR002048">
    <property type="entry name" value="EF_hand_dom"/>
</dbReference>
<dbReference type="Proteomes" id="UP000277204">
    <property type="component" value="Unassembled WGS sequence"/>
</dbReference>
<dbReference type="AlphaFoldDB" id="A0A183N1X9"/>
<dbReference type="GO" id="GO:0005509">
    <property type="term" value="F:calcium ion binding"/>
    <property type="evidence" value="ECO:0007669"/>
    <property type="project" value="InterPro"/>
</dbReference>
<dbReference type="PANTHER" id="PTHR23347:SF6">
    <property type="entry name" value="FI17904P1"/>
    <property type="match status" value="1"/>
</dbReference>